<dbReference type="GO" id="GO:0000271">
    <property type="term" value="P:polysaccharide biosynthetic process"/>
    <property type="evidence" value="ECO:0007669"/>
    <property type="project" value="UniProtKB-KW"/>
</dbReference>
<dbReference type="GO" id="GO:0016780">
    <property type="term" value="F:phosphotransferase activity, for other substituted phosphate groups"/>
    <property type="evidence" value="ECO:0007669"/>
    <property type="project" value="TreeGrafter"/>
</dbReference>
<dbReference type="Proteomes" id="UP000245048">
    <property type="component" value="Unassembled WGS sequence"/>
</dbReference>
<dbReference type="EMBL" id="PDOA01000012">
    <property type="protein sequence ID" value="PWC27617.1"/>
    <property type="molecule type" value="Genomic_DNA"/>
</dbReference>
<feature type="domain" description="Bacterial sugar transferase" evidence="9">
    <location>
        <begin position="278"/>
        <end position="463"/>
    </location>
</feature>
<dbReference type="PANTHER" id="PTHR30576:SF0">
    <property type="entry name" value="UNDECAPRENYL-PHOSPHATE N-ACETYLGALACTOSAMINYL 1-PHOSPHATE TRANSFERASE-RELATED"/>
    <property type="match status" value="1"/>
</dbReference>
<evidence type="ECO:0000256" key="5">
    <source>
        <dbReference type="ARBA" id="ARBA00022989"/>
    </source>
</evidence>
<keyword evidence="7" id="KW-0270">Exopolysaccharide synthesis</keyword>
<evidence type="ECO:0000313" key="11">
    <source>
        <dbReference type="Proteomes" id="UP000245048"/>
    </source>
</evidence>
<name>A0A2U1V134_9PROT</name>
<accession>A0A2U1V134</accession>
<keyword evidence="4 8" id="KW-0812">Transmembrane</keyword>
<dbReference type="AlphaFoldDB" id="A0A2U1V134"/>
<proteinExistence type="inferred from homology"/>
<feature type="transmembrane region" description="Helical" evidence="8">
    <location>
        <begin position="32"/>
        <end position="52"/>
    </location>
</feature>
<feature type="transmembrane region" description="Helical" evidence="8">
    <location>
        <begin position="127"/>
        <end position="149"/>
    </location>
</feature>
<feature type="transmembrane region" description="Helical" evidence="8">
    <location>
        <begin position="64"/>
        <end position="84"/>
    </location>
</feature>
<dbReference type="GO" id="GO:0016020">
    <property type="term" value="C:membrane"/>
    <property type="evidence" value="ECO:0007669"/>
    <property type="project" value="UniProtKB-SubCell"/>
</dbReference>
<sequence length="472" mass="51434">MVPASGLRGGRPGAIDALRAAQGWADLPFCRLFPWCVDFLLLILFSVPVPGWEPGAPFPVAHHALLVLGGTLLSALLNRVALADLEQSSGATTRRLFFRAALAAAATSLIIALSEHVLLRADATAEFLWLLGGFMPLSATAHAMTAYLIGLRQTVPMRLALVGPAARFATFEAGLRHRSGQGAVVVARVGGAVDAEIEQLRHLILGQQVDVVVLATGGLDANRLSDVGRALAEAPARLCFLADPMSFDPTLEEAFRWSGLGVVEILPHPVRSAEWSVKRGLDVAFALMALAFMAPLLLLIAMAIRLESPGPVLFRQWRVGLGGRPIQVLKFRSMYIKGCDASGAARTRARDPRVTHVGRFLRRTSMDELPQLWNVLRGDMSLVGPRPHALAMQVEGRPYAEVVSQYRLRHRVRPGITGWAQVNGARGEVDTLERAQRRIMLDLWYVDHWSLALDFQVLLRTVLGGFASFRAD</sequence>
<feature type="transmembrane region" description="Helical" evidence="8">
    <location>
        <begin position="281"/>
        <end position="304"/>
    </location>
</feature>
<keyword evidence="11" id="KW-1185">Reference proteome</keyword>
<keyword evidence="6 8" id="KW-0472">Membrane</keyword>
<evidence type="ECO:0000256" key="1">
    <source>
        <dbReference type="ARBA" id="ARBA00004141"/>
    </source>
</evidence>
<evidence type="ECO:0000259" key="9">
    <source>
        <dbReference type="Pfam" id="PF02397"/>
    </source>
</evidence>
<evidence type="ECO:0000256" key="4">
    <source>
        <dbReference type="ARBA" id="ARBA00022692"/>
    </source>
</evidence>
<dbReference type="RefSeq" id="WP_109518046.1">
    <property type="nucleotide sequence ID" value="NZ_PDOA01000012.1"/>
</dbReference>
<gene>
    <name evidence="10" type="ORF">CR165_16470</name>
</gene>
<evidence type="ECO:0000256" key="6">
    <source>
        <dbReference type="ARBA" id="ARBA00023136"/>
    </source>
</evidence>
<organism evidence="10 11">
    <name type="scientific">Teichococcus aestuarii</name>
    <dbReference type="NCBI Taxonomy" id="568898"/>
    <lineage>
        <taxon>Bacteria</taxon>
        <taxon>Pseudomonadati</taxon>
        <taxon>Pseudomonadota</taxon>
        <taxon>Alphaproteobacteria</taxon>
        <taxon>Acetobacterales</taxon>
        <taxon>Roseomonadaceae</taxon>
        <taxon>Roseomonas</taxon>
    </lineage>
</organism>
<evidence type="ECO:0000256" key="7">
    <source>
        <dbReference type="ARBA" id="ARBA00023169"/>
    </source>
</evidence>
<keyword evidence="5 8" id="KW-1133">Transmembrane helix</keyword>
<keyword evidence="3 10" id="KW-0808">Transferase</keyword>
<comment type="caution">
    <text evidence="10">The sequence shown here is derived from an EMBL/GenBank/DDBJ whole genome shotgun (WGS) entry which is preliminary data.</text>
</comment>
<evidence type="ECO:0000256" key="3">
    <source>
        <dbReference type="ARBA" id="ARBA00022679"/>
    </source>
</evidence>
<comment type="subcellular location">
    <subcellularLocation>
        <location evidence="1">Membrane</location>
        <topology evidence="1">Multi-pass membrane protein</topology>
    </subcellularLocation>
</comment>
<protein>
    <submittedName>
        <fullName evidence="10">Undecaprenyl-phosphate glucose phosphotransferase</fullName>
    </submittedName>
</protein>
<comment type="similarity">
    <text evidence="2">Belongs to the bacterial sugar transferase family.</text>
</comment>
<reference evidence="11" key="1">
    <citation type="submission" date="2017-10" db="EMBL/GenBank/DDBJ databases">
        <authorList>
            <person name="Toshchakov S.V."/>
            <person name="Goeva M.A."/>
        </authorList>
    </citation>
    <scope>NUCLEOTIDE SEQUENCE [LARGE SCALE GENOMIC DNA]</scope>
    <source>
        <strain evidence="11">JR1/69-1-13</strain>
    </source>
</reference>
<dbReference type="InterPro" id="IPR003362">
    <property type="entry name" value="Bact_transf"/>
</dbReference>
<dbReference type="PANTHER" id="PTHR30576">
    <property type="entry name" value="COLANIC BIOSYNTHESIS UDP-GLUCOSE LIPID CARRIER TRANSFERASE"/>
    <property type="match status" value="1"/>
</dbReference>
<dbReference type="NCBIfam" id="TIGR03025">
    <property type="entry name" value="EPS_sugtrans"/>
    <property type="match status" value="1"/>
</dbReference>
<dbReference type="Pfam" id="PF02397">
    <property type="entry name" value="Bac_transf"/>
    <property type="match status" value="1"/>
</dbReference>
<evidence type="ECO:0000313" key="10">
    <source>
        <dbReference type="EMBL" id="PWC27617.1"/>
    </source>
</evidence>
<evidence type="ECO:0000256" key="2">
    <source>
        <dbReference type="ARBA" id="ARBA00006464"/>
    </source>
</evidence>
<evidence type="ECO:0000256" key="8">
    <source>
        <dbReference type="SAM" id="Phobius"/>
    </source>
</evidence>
<feature type="transmembrane region" description="Helical" evidence="8">
    <location>
        <begin position="96"/>
        <end position="115"/>
    </location>
</feature>
<dbReference type="InterPro" id="IPR017475">
    <property type="entry name" value="EPS_sugar_tfrase"/>
</dbReference>